<dbReference type="GO" id="GO:0008033">
    <property type="term" value="P:tRNA processing"/>
    <property type="evidence" value="ECO:0007669"/>
    <property type="project" value="UniProtKB-KW"/>
</dbReference>
<dbReference type="AlphaFoldDB" id="A0A8E2JSE9"/>
<evidence type="ECO:0000313" key="5">
    <source>
        <dbReference type="EMBL" id="OCL07925.1"/>
    </source>
</evidence>
<dbReference type="Gene3D" id="3.20.20.140">
    <property type="entry name" value="Metal-dependent hydrolases"/>
    <property type="match status" value="1"/>
</dbReference>
<evidence type="ECO:0000256" key="1">
    <source>
        <dbReference type="ARBA" id="ARBA00004123"/>
    </source>
</evidence>
<dbReference type="InterPro" id="IPR002738">
    <property type="entry name" value="RNase_P_p30"/>
</dbReference>
<proteinExistence type="inferred from homology"/>
<dbReference type="PANTHER" id="PTHR13031:SF0">
    <property type="entry name" value="RIBONUCLEASE P PROTEIN SUBUNIT P30"/>
    <property type="match status" value="1"/>
</dbReference>
<feature type="compositionally biased region" description="Basic and acidic residues" evidence="4">
    <location>
        <begin position="304"/>
        <end position="318"/>
    </location>
</feature>
<dbReference type="PANTHER" id="PTHR13031">
    <property type="entry name" value="RIBONUCLEASE P SUBUNIT P30"/>
    <property type="match status" value="1"/>
</dbReference>
<feature type="compositionally biased region" description="Basic and acidic residues" evidence="4">
    <location>
        <begin position="281"/>
        <end position="296"/>
    </location>
</feature>
<dbReference type="FunFam" id="3.20.20.140:FF:000053">
    <property type="entry name" value="Ribonuclease P complex subunit Pop2"/>
    <property type="match status" value="1"/>
</dbReference>
<dbReference type="GO" id="GO:0005655">
    <property type="term" value="C:nucleolar ribonuclease P complex"/>
    <property type="evidence" value="ECO:0007669"/>
    <property type="project" value="TreeGrafter"/>
</dbReference>
<dbReference type="OrthoDB" id="17948at2759"/>
<feature type="region of interest" description="Disordered" evidence="4">
    <location>
        <begin position="242"/>
        <end position="318"/>
    </location>
</feature>
<name>A0A8E2JSE9_9PEZI</name>
<protein>
    <submittedName>
        <fullName evidence="5">Ribonuclease P/MRP 30kDa subunit</fullName>
    </submittedName>
</protein>
<comment type="similarity">
    <text evidence="2">Belongs to the eukaryotic/archaeal RNase P protein component 3 family.</text>
</comment>
<evidence type="ECO:0000256" key="4">
    <source>
        <dbReference type="SAM" id="MobiDB-lite"/>
    </source>
</evidence>
<dbReference type="EMBL" id="KV749755">
    <property type="protein sequence ID" value="OCL07925.1"/>
    <property type="molecule type" value="Genomic_DNA"/>
</dbReference>
<keyword evidence="3" id="KW-0819">tRNA processing</keyword>
<evidence type="ECO:0000313" key="6">
    <source>
        <dbReference type="Proteomes" id="UP000250140"/>
    </source>
</evidence>
<accession>A0A8E2JSE9</accession>
<comment type="subcellular location">
    <subcellularLocation>
        <location evidence="1">Nucleus</location>
    </subcellularLocation>
</comment>
<reference evidence="5 6" key="1">
    <citation type="journal article" date="2016" name="Nat. Commun.">
        <title>Ectomycorrhizal ecology is imprinted in the genome of the dominant symbiotic fungus Cenococcum geophilum.</title>
        <authorList>
            <consortium name="DOE Joint Genome Institute"/>
            <person name="Peter M."/>
            <person name="Kohler A."/>
            <person name="Ohm R.A."/>
            <person name="Kuo A."/>
            <person name="Krutzmann J."/>
            <person name="Morin E."/>
            <person name="Arend M."/>
            <person name="Barry K.W."/>
            <person name="Binder M."/>
            <person name="Choi C."/>
            <person name="Clum A."/>
            <person name="Copeland A."/>
            <person name="Grisel N."/>
            <person name="Haridas S."/>
            <person name="Kipfer T."/>
            <person name="LaButti K."/>
            <person name="Lindquist E."/>
            <person name="Lipzen A."/>
            <person name="Maire R."/>
            <person name="Meier B."/>
            <person name="Mihaltcheva S."/>
            <person name="Molinier V."/>
            <person name="Murat C."/>
            <person name="Poggeler S."/>
            <person name="Quandt C.A."/>
            <person name="Sperisen C."/>
            <person name="Tritt A."/>
            <person name="Tisserant E."/>
            <person name="Crous P.W."/>
            <person name="Henrissat B."/>
            <person name="Nehls U."/>
            <person name="Egli S."/>
            <person name="Spatafora J.W."/>
            <person name="Grigoriev I.V."/>
            <person name="Martin F.M."/>
        </authorList>
    </citation>
    <scope>NUCLEOTIDE SEQUENCE [LARGE SCALE GENOMIC DNA]</scope>
    <source>
        <strain evidence="5 6">CBS 207.34</strain>
    </source>
</reference>
<organism evidence="5 6">
    <name type="scientific">Glonium stellatum</name>
    <dbReference type="NCBI Taxonomy" id="574774"/>
    <lineage>
        <taxon>Eukaryota</taxon>
        <taxon>Fungi</taxon>
        <taxon>Dikarya</taxon>
        <taxon>Ascomycota</taxon>
        <taxon>Pezizomycotina</taxon>
        <taxon>Dothideomycetes</taxon>
        <taxon>Pleosporomycetidae</taxon>
        <taxon>Gloniales</taxon>
        <taxon>Gloniaceae</taxon>
        <taxon>Glonium</taxon>
    </lineage>
</organism>
<dbReference type="Proteomes" id="UP000250140">
    <property type="component" value="Unassembled WGS sequence"/>
</dbReference>
<sequence>MFHDLNVPWSPNDRELQRTIAFLDELGYDVIALTHTLSGKLPADLNCPIPNILPFPTPSSLRLIRRCTLILSDTSQNHRINQLSAAYDILAIRPTDEKTLKQACESLDCELISIDMTVRLSYHFKFKMLSQAIARGVRFEICYAPGILANESSARRNLISNVVQLIRATRGRGLVISSETKTALGCRAPSDVINLTAVWGLGQERGKEAICKEARSVIVCAQLKRTSYRGVVDVVYSGEKPETITPKQSQGKGEAQKKRKAGTMIMNVTSQDVVESPKPPSNRELKRQEKRARLEAQRNITPTRGKEGQLSEEHTSCC</sequence>
<evidence type="ECO:0000256" key="2">
    <source>
        <dbReference type="ARBA" id="ARBA00007331"/>
    </source>
</evidence>
<keyword evidence="6" id="KW-1185">Reference proteome</keyword>
<dbReference type="Pfam" id="PF01876">
    <property type="entry name" value="RNase_P_p30"/>
    <property type="match status" value="1"/>
</dbReference>
<gene>
    <name evidence="5" type="ORF">AOQ84DRAFT_398210</name>
</gene>
<dbReference type="GO" id="GO:0003723">
    <property type="term" value="F:RNA binding"/>
    <property type="evidence" value="ECO:0007669"/>
    <property type="project" value="TreeGrafter"/>
</dbReference>
<dbReference type="SUPFAM" id="SSF89550">
    <property type="entry name" value="PHP domain-like"/>
    <property type="match status" value="1"/>
</dbReference>
<evidence type="ECO:0000256" key="3">
    <source>
        <dbReference type="ARBA" id="ARBA00022694"/>
    </source>
</evidence>
<dbReference type="InterPro" id="IPR016195">
    <property type="entry name" value="Pol/histidinol_Pase-like"/>
</dbReference>